<dbReference type="Pfam" id="PF09379">
    <property type="entry name" value="FERM_N"/>
    <property type="match status" value="1"/>
</dbReference>
<evidence type="ECO:0000256" key="3">
    <source>
        <dbReference type="ARBA" id="ARBA00023212"/>
    </source>
</evidence>
<evidence type="ECO:0000259" key="5">
    <source>
        <dbReference type="PROSITE" id="PS50057"/>
    </source>
</evidence>
<feature type="compositionally biased region" description="Basic and acidic residues" evidence="4">
    <location>
        <begin position="1"/>
        <end position="49"/>
    </location>
</feature>
<gene>
    <name evidence="6" type="primary">EPB41_2</name>
    <name evidence="6" type="ORF">CHARACLAT_023874</name>
</gene>
<sequence length="159" mass="18432">MTEKVKENNDEKGEAVVLDKEEEEGKEKKLGPERKGKACKEKITEEEAKTPSAPRRLKTLQIKVSLLDDALFECELDKHAKGQELFMKVCDHLNLLEKDYYGLAIWETPTLKTWMDLTKEIRRQVQGANYNFTFNVKFYPPDPAQLSEDITRYAMHHSA</sequence>
<evidence type="ECO:0000256" key="4">
    <source>
        <dbReference type="SAM" id="MobiDB-lite"/>
    </source>
</evidence>
<evidence type="ECO:0000313" key="7">
    <source>
        <dbReference type="Proteomes" id="UP001352852"/>
    </source>
</evidence>
<dbReference type="InterPro" id="IPR000299">
    <property type="entry name" value="FERM_domain"/>
</dbReference>
<organism evidence="6 7">
    <name type="scientific">Characodon lateralis</name>
    <dbReference type="NCBI Taxonomy" id="208331"/>
    <lineage>
        <taxon>Eukaryota</taxon>
        <taxon>Metazoa</taxon>
        <taxon>Chordata</taxon>
        <taxon>Craniata</taxon>
        <taxon>Vertebrata</taxon>
        <taxon>Euteleostomi</taxon>
        <taxon>Actinopterygii</taxon>
        <taxon>Neopterygii</taxon>
        <taxon>Teleostei</taxon>
        <taxon>Neoteleostei</taxon>
        <taxon>Acanthomorphata</taxon>
        <taxon>Ovalentaria</taxon>
        <taxon>Atherinomorphae</taxon>
        <taxon>Cyprinodontiformes</taxon>
        <taxon>Goodeidae</taxon>
        <taxon>Characodon</taxon>
    </lineage>
</organism>
<dbReference type="PANTHER" id="PTHR23280">
    <property type="entry name" value="4.1 G PROTEIN"/>
    <property type="match status" value="1"/>
</dbReference>
<keyword evidence="3" id="KW-0206">Cytoskeleton</keyword>
<evidence type="ECO:0000256" key="1">
    <source>
        <dbReference type="ARBA" id="ARBA00004245"/>
    </source>
</evidence>
<dbReference type="SUPFAM" id="SSF54236">
    <property type="entry name" value="Ubiquitin-like"/>
    <property type="match status" value="1"/>
</dbReference>
<reference evidence="6 7" key="1">
    <citation type="submission" date="2021-06" db="EMBL/GenBank/DDBJ databases">
        <authorList>
            <person name="Palmer J.M."/>
        </authorList>
    </citation>
    <scope>NUCLEOTIDE SEQUENCE [LARGE SCALE GENOMIC DNA]</scope>
    <source>
        <strain evidence="6 7">CL_MEX2019</strain>
        <tissue evidence="6">Muscle</tissue>
    </source>
</reference>
<dbReference type="Proteomes" id="UP001352852">
    <property type="component" value="Unassembled WGS sequence"/>
</dbReference>
<dbReference type="PROSITE" id="PS50057">
    <property type="entry name" value="FERM_3"/>
    <property type="match status" value="1"/>
</dbReference>
<proteinExistence type="predicted"/>
<keyword evidence="7" id="KW-1185">Reference proteome</keyword>
<protein>
    <submittedName>
        <fullName evidence="6">Protein 4.1</fullName>
    </submittedName>
</protein>
<dbReference type="PANTHER" id="PTHR23280:SF12">
    <property type="entry name" value="PROTEIN 4.1"/>
    <property type="match status" value="1"/>
</dbReference>
<comment type="subcellular location">
    <subcellularLocation>
        <location evidence="1">Cytoplasm</location>
        <location evidence="1">Cytoskeleton</location>
    </subcellularLocation>
</comment>
<comment type="caution">
    <text evidence="6">The sequence shown here is derived from an EMBL/GenBank/DDBJ whole genome shotgun (WGS) entry which is preliminary data.</text>
</comment>
<evidence type="ECO:0000256" key="2">
    <source>
        <dbReference type="ARBA" id="ARBA00022490"/>
    </source>
</evidence>
<keyword evidence="2" id="KW-0963">Cytoplasm</keyword>
<dbReference type="Gene3D" id="3.10.20.90">
    <property type="entry name" value="Phosphatidylinositol 3-kinase Catalytic Subunit, Chain A, domain 1"/>
    <property type="match status" value="1"/>
</dbReference>
<dbReference type="InterPro" id="IPR029071">
    <property type="entry name" value="Ubiquitin-like_domsf"/>
</dbReference>
<feature type="domain" description="FERM" evidence="5">
    <location>
        <begin position="60"/>
        <end position="159"/>
    </location>
</feature>
<accession>A0ABU7DTV9</accession>
<dbReference type="EMBL" id="JAHUTJ010035361">
    <property type="protein sequence ID" value="MED6278449.1"/>
    <property type="molecule type" value="Genomic_DNA"/>
</dbReference>
<dbReference type="InterPro" id="IPR018979">
    <property type="entry name" value="FERM_N"/>
</dbReference>
<name>A0ABU7DTV9_9TELE</name>
<evidence type="ECO:0000313" key="6">
    <source>
        <dbReference type="EMBL" id="MED6278449.1"/>
    </source>
</evidence>
<feature type="region of interest" description="Disordered" evidence="4">
    <location>
        <begin position="1"/>
        <end position="52"/>
    </location>
</feature>